<organism evidence="2 3">
    <name type="scientific">Frieseomelitta varia</name>
    <dbReference type="NCBI Taxonomy" id="561572"/>
    <lineage>
        <taxon>Eukaryota</taxon>
        <taxon>Metazoa</taxon>
        <taxon>Ecdysozoa</taxon>
        <taxon>Arthropoda</taxon>
        <taxon>Hexapoda</taxon>
        <taxon>Insecta</taxon>
        <taxon>Pterygota</taxon>
        <taxon>Neoptera</taxon>
        <taxon>Endopterygota</taxon>
        <taxon>Hymenoptera</taxon>
        <taxon>Apocrita</taxon>
        <taxon>Aculeata</taxon>
        <taxon>Apoidea</taxon>
        <taxon>Anthophila</taxon>
        <taxon>Apidae</taxon>
        <taxon>Frieseomelitta</taxon>
    </lineage>
</organism>
<dbReference type="NCBIfam" id="NF040521">
    <property type="entry name" value="C45_proenzyme"/>
    <property type="match status" value="1"/>
</dbReference>
<dbReference type="InterPro" id="IPR047801">
    <property type="entry name" value="Peptidase_C45"/>
</dbReference>
<dbReference type="Gene3D" id="3.60.60.10">
    <property type="entry name" value="Penicillin V Acylase, Chain A"/>
    <property type="match status" value="1"/>
</dbReference>
<gene>
    <name evidence="2" type="ORF">E2986_00114</name>
</gene>
<proteinExistence type="predicted"/>
<dbReference type="Gene3D" id="1.10.10.2120">
    <property type="match status" value="1"/>
</dbReference>
<dbReference type="InterPro" id="IPR005079">
    <property type="entry name" value="Peptidase_C45_hydrolase"/>
</dbReference>
<sequence>MTKDNTRGNKEKVQNRLRNGTVSYITQSHCEHCHDCAQNFSSSISGLIQIVAMQEGRTFSGLIQKFIDIYKPLNETYLPLYETEAGRKIYDETLACVEQQFPGYVKEIQGTADGADVPFHKLFLMHLDDIVPNVANEGHGNMLPVGCSTIMCNQPGQEILGHNEDALSETLNHWYLVSAHVIEPGCNEEKFTSLSYAGFLPGYTMGYNHHGLAYTINTLSAATLRSARYFLTRALLTAENYVQAQQILRNEGFGAAEGFSVNMTFLTQEGDRMFHNAEVGPCEINGTQSQLSILTVSPGENTFHCNKYLRLKIPEVEGLIINSSDKRMATICSHPPPKSRQDVVNILSDQTDDEYRVYQEKNKDDYVKTIATGVFDCIEKTWSIYTDKPNSTEPILVIPLQLHLDSTVPAM</sequence>
<dbReference type="PANTHER" id="PTHR34180:SF1">
    <property type="entry name" value="BETA-ALANYL-DOPAMINE_CARCININE HYDROLASE"/>
    <property type="match status" value="1"/>
</dbReference>
<keyword evidence="3" id="KW-1185">Reference proteome</keyword>
<name>A0A833R6D4_9HYME</name>
<dbReference type="PANTHER" id="PTHR34180">
    <property type="entry name" value="PEPTIDASE C45"/>
    <property type="match status" value="1"/>
</dbReference>
<dbReference type="Pfam" id="PF03417">
    <property type="entry name" value="AAT"/>
    <property type="match status" value="1"/>
</dbReference>
<dbReference type="InterPro" id="IPR047794">
    <property type="entry name" value="C45_proenzyme-like"/>
</dbReference>
<dbReference type="Proteomes" id="UP000655588">
    <property type="component" value="Unassembled WGS sequence"/>
</dbReference>
<reference evidence="2" key="1">
    <citation type="submission" date="2019-11" db="EMBL/GenBank/DDBJ databases">
        <title>The nuclear and mitochondrial genomes of Frieseomelitta varia - a highly eusocial stingless bee (Meliponini) with a permanently sterile worker caste.</title>
        <authorList>
            <person name="Freitas F.C.P."/>
            <person name="Lourenco A.P."/>
            <person name="Nunes F.M.F."/>
            <person name="Paschoal A.R."/>
            <person name="Abreu F.C.P."/>
            <person name="Barbin F.O."/>
            <person name="Bataglia L."/>
            <person name="Cardoso-Junior C.A.M."/>
            <person name="Cervoni M.S."/>
            <person name="Silva S.R."/>
            <person name="Dalarmi F."/>
            <person name="Del Lama M.A."/>
            <person name="Depintor T.S."/>
            <person name="Ferreira K.M."/>
            <person name="Goria P.S."/>
            <person name="Jaskot M.C."/>
            <person name="Lago D.C."/>
            <person name="Luna-Lucena D."/>
            <person name="Moda L.M."/>
            <person name="Nascimento L."/>
            <person name="Pedrino M."/>
            <person name="Rabico F.O."/>
            <person name="Sanches F.C."/>
            <person name="Santos D.E."/>
            <person name="Santos C.G."/>
            <person name="Vieira J."/>
            <person name="Lopes T.F."/>
            <person name="Barchuk A.R."/>
            <person name="Hartfelder K."/>
            <person name="Simoes Z.L.P."/>
            <person name="Bitondi M.M.G."/>
            <person name="Pinheiro D.G."/>
        </authorList>
    </citation>
    <scope>NUCLEOTIDE SEQUENCE</scope>
    <source>
        <strain evidence="2">USP_RPSP 00005682</strain>
        <tissue evidence="2">Whole individual</tissue>
    </source>
</reference>
<evidence type="ECO:0000313" key="3">
    <source>
        <dbReference type="Proteomes" id="UP000655588"/>
    </source>
</evidence>
<accession>A0A833R6D4</accession>
<feature type="domain" description="Peptidase C45 hydrolase" evidence="1">
    <location>
        <begin position="152"/>
        <end position="390"/>
    </location>
</feature>
<evidence type="ECO:0000313" key="2">
    <source>
        <dbReference type="EMBL" id="KAF3421969.1"/>
    </source>
</evidence>
<dbReference type="EMBL" id="WNWW01000792">
    <property type="protein sequence ID" value="KAF3421969.1"/>
    <property type="molecule type" value="Genomic_DNA"/>
</dbReference>
<evidence type="ECO:0000259" key="1">
    <source>
        <dbReference type="Pfam" id="PF03417"/>
    </source>
</evidence>
<dbReference type="AlphaFoldDB" id="A0A833R6D4"/>
<protein>
    <recommendedName>
        <fullName evidence="1">Peptidase C45 hydrolase domain-containing protein</fullName>
    </recommendedName>
</protein>
<comment type="caution">
    <text evidence="2">The sequence shown here is derived from an EMBL/GenBank/DDBJ whole genome shotgun (WGS) entry which is preliminary data.</text>
</comment>